<feature type="transmembrane region" description="Helical" evidence="9">
    <location>
        <begin position="46"/>
        <end position="65"/>
    </location>
</feature>
<proteinExistence type="inferred from homology"/>
<dbReference type="InterPro" id="IPR004563">
    <property type="entry name" value="Apolipo_AcylTrfase"/>
</dbReference>
<sequence length="308" mass="34851">MLWLAFFFSLALYFFSFPPFDLFFLAWVAPLPLTLAGVSLSSKRRFLLWWLWGTFFFFASLYWLPGTMMAYAPVAGWLAWGTLGILALYLGLYWGLWGWWSLLLVERGVPPFLAFSAVLSFLELVRGHLLTGFPWLLAAHSQAPFLPFVQGAALVGVYGLSFFLAWSWGVVLDLLMGSRLRGGVALLLPMLLIGWGWARVERLSHGKTIKVALVQPNIPARMKWDPARAREQVKLLVRMLKEASQGEDLVIFPETVYPYSLFQNPSETRPFLDAVKGCSAFVLVGTNHVVTKGGRLFYKNRVYLLSKV</sequence>
<organism evidence="11">
    <name type="scientific">Thermosulfidibacter takaii</name>
    <dbReference type="NCBI Taxonomy" id="412593"/>
    <lineage>
        <taxon>Bacteria</taxon>
        <taxon>Pseudomonadati</taxon>
        <taxon>Thermosulfidibacterota</taxon>
        <taxon>Thermosulfidibacteria</taxon>
        <taxon>Thermosulfidibacterales</taxon>
        <taxon>Thermosulfidibacteraceae</taxon>
    </lineage>
</organism>
<feature type="non-terminal residue" evidence="11">
    <location>
        <position position="308"/>
    </location>
</feature>
<keyword evidence="6 9" id="KW-1133">Transmembrane helix</keyword>
<evidence type="ECO:0000256" key="9">
    <source>
        <dbReference type="SAM" id="Phobius"/>
    </source>
</evidence>
<feature type="transmembrane region" description="Helical" evidence="9">
    <location>
        <begin position="77"/>
        <end position="100"/>
    </location>
</feature>
<keyword evidence="7 9" id="KW-0472">Membrane</keyword>
<evidence type="ECO:0000256" key="8">
    <source>
        <dbReference type="ARBA" id="ARBA00023315"/>
    </source>
</evidence>
<dbReference type="NCBIfam" id="TIGR00546">
    <property type="entry name" value="lnt"/>
    <property type="match status" value="1"/>
</dbReference>
<dbReference type="GO" id="GO:0005886">
    <property type="term" value="C:plasma membrane"/>
    <property type="evidence" value="ECO:0007669"/>
    <property type="project" value="UniProtKB-SubCell"/>
</dbReference>
<dbReference type="Pfam" id="PF20154">
    <property type="entry name" value="LNT_N"/>
    <property type="match status" value="1"/>
</dbReference>
<evidence type="ECO:0000256" key="2">
    <source>
        <dbReference type="ARBA" id="ARBA00010065"/>
    </source>
</evidence>
<dbReference type="SUPFAM" id="SSF56317">
    <property type="entry name" value="Carbon-nitrogen hydrolase"/>
    <property type="match status" value="1"/>
</dbReference>
<keyword evidence="4" id="KW-0808">Transferase</keyword>
<dbReference type="InterPro" id="IPR003010">
    <property type="entry name" value="C-N_Hydrolase"/>
</dbReference>
<dbReference type="Proteomes" id="UP000885690">
    <property type="component" value="Unassembled WGS sequence"/>
</dbReference>
<keyword evidence="8" id="KW-0012">Acyltransferase</keyword>
<reference evidence="11" key="1">
    <citation type="journal article" date="2020" name="mSystems">
        <title>Genome- and Community-Level Interaction Insights into Carbon Utilization and Element Cycling Functions of Hydrothermarchaeota in Hydrothermal Sediment.</title>
        <authorList>
            <person name="Zhou Z."/>
            <person name="Liu Y."/>
            <person name="Xu W."/>
            <person name="Pan J."/>
            <person name="Luo Z.H."/>
            <person name="Li M."/>
        </authorList>
    </citation>
    <scope>NUCLEOTIDE SEQUENCE [LARGE SCALE GENOMIC DNA]</scope>
    <source>
        <strain evidence="11">HyVt-115</strain>
    </source>
</reference>
<evidence type="ECO:0000256" key="7">
    <source>
        <dbReference type="ARBA" id="ARBA00023136"/>
    </source>
</evidence>
<accession>A0A7C0U6H3</accession>
<dbReference type="GO" id="GO:0042158">
    <property type="term" value="P:lipoprotein biosynthetic process"/>
    <property type="evidence" value="ECO:0007669"/>
    <property type="project" value="InterPro"/>
</dbReference>
<feature type="transmembrane region" description="Helical" evidence="9">
    <location>
        <begin position="145"/>
        <end position="168"/>
    </location>
</feature>
<evidence type="ECO:0000313" key="11">
    <source>
        <dbReference type="EMBL" id="HDD53332.1"/>
    </source>
</evidence>
<evidence type="ECO:0000256" key="5">
    <source>
        <dbReference type="ARBA" id="ARBA00022692"/>
    </source>
</evidence>
<keyword evidence="3" id="KW-1003">Cell membrane</keyword>
<dbReference type="PANTHER" id="PTHR38686:SF1">
    <property type="entry name" value="APOLIPOPROTEIN N-ACYLTRANSFERASE"/>
    <property type="match status" value="1"/>
</dbReference>
<dbReference type="PANTHER" id="PTHR38686">
    <property type="entry name" value="APOLIPOPROTEIN N-ACYLTRANSFERASE"/>
    <property type="match status" value="1"/>
</dbReference>
<dbReference type="EMBL" id="DQWS01000173">
    <property type="protein sequence ID" value="HDD53332.1"/>
    <property type="molecule type" value="Genomic_DNA"/>
</dbReference>
<evidence type="ECO:0000256" key="1">
    <source>
        <dbReference type="ARBA" id="ARBA00004651"/>
    </source>
</evidence>
<evidence type="ECO:0000256" key="6">
    <source>
        <dbReference type="ARBA" id="ARBA00022989"/>
    </source>
</evidence>
<evidence type="ECO:0000256" key="3">
    <source>
        <dbReference type="ARBA" id="ARBA00022475"/>
    </source>
</evidence>
<dbReference type="InterPro" id="IPR045378">
    <property type="entry name" value="LNT_N"/>
</dbReference>
<comment type="caution">
    <text evidence="11">The sequence shown here is derived from an EMBL/GenBank/DDBJ whole genome shotgun (WGS) entry which is preliminary data.</text>
</comment>
<dbReference type="PROSITE" id="PS50263">
    <property type="entry name" value="CN_HYDROLASE"/>
    <property type="match status" value="1"/>
</dbReference>
<comment type="similarity">
    <text evidence="2">Belongs to the CN hydrolase family. Apolipoprotein N-acyltransferase subfamily.</text>
</comment>
<evidence type="ECO:0000259" key="10">
    <source>
        <dbReference type="PROSITE" id="PS50263"/>
    </source>
</evidence>
<dbReference type="GO" id="GO:0016410">
    <property type="term" value="F:N-acyltransferase activity"/>
    <property type="evidence" value="ECO:0007669"/>
    <property type="project" value="InterPro"/>
</dbReference>
<feature type="transmembrane region" description="Helical" evidence="9">
    <location>
        <begin position="112"/>
        <end position="138"/>
    </location>
</feature>
<dbReference type="InterPro" id="IPR036526">
    <property type="entry name" value="C-N_Hydrolase_sf"/>
</dbReference>
<comment type="subcellular location">
    <subcellularLocation>
        <location evidence="1">Cell membrane</location>
        <topology evidence="1">Multi-pass membrane protein</topology>
    </subcellularLocation>
</comment>
<gene>
    <name evidence="11" type="primary">lnt</name>
    <name evidence="11" type="ORF">ENF32_04625</name>
</gene>
<protein>
    <submittedName>
        <fullName evidence="11">Apolipoprotein N-acyltransferase</fullName>
    </submittedName>
</protein>
<name>A0A7C0U6H3_9BACT</name>
<keyword evidence="5 9" id="KW-0812">Transmembrane</keyword>
<feature type="transmembrane region" description="Helical" evidence="9">
    <location>
        <begin position="180"/>
        <end position="198"/>
    </location>
</feature>
<dbReference type="Gene3D" id="3.60.110.10">
    <property type="entry name" value="Carbon-nitrogen hydrolase"/>
    <property type="match status" value="1"/>
</dbReference>
<dbReference type="AlphaFoldDB" id="A0A7C0U6H3"/>
<evidence type="ECO:0000256" key="4">
    <source>
        <dbReference type="ARBA" id="ARBA00022679"/>
    </source>
</evidence>
<feature type="domain" description="CN hydrolase" evidence="10">
    <location>
        <begin position="214"/>
        <end position="308"/>
    </location>
</feature>